<dbReference type="RefSeq" id="WP_130100620.1">
    <property type="nucleotide sequence ID" value="NZ_SDWW01000001.1"/>
</dbReference>
<dbReference type="InterPro" id="IPR000160">
    <property type="entry name" value="GGDEF_dom"/>
</dbReference>
<dbReference type="InterPro" id="IPR029787">
    <property type="entry name" value="Nucleotide_cyclase"/>
</dbReference>
<dbReference type="Pfam" id="PF00563">
    <property type="entry name" value="EAL"/>
    <property type="match status" value="1"/>
</dbReference>
<dbReference type="InterPro" id="IPR001633">
    <property type="entry name" value="EAL_dom"/>
</dbReference>
<dbReference type="Gene3D" id="3.30.450.20">
    <property type="entry name" value="PAS domain"/>
    <property type="match status" value="1"/>
</dbReference>
<accession>A0A4Q5N873</accession>
<dbReference type="PANTHER" id="PTHR44757:SF2">
    <property type="entry name" value="BIOFILM ARCHITECTURE MAINTENANCE PROTEIN MBAA"/>
    <property type="match status" value="1"/>
</dbReference>
<dbReference type="Pfam" id="PF00990">
    <property type="entry name" value="GGDEF"/>
    <property type="match status" value="1"/>
</dbReference>
<dbReference type="Gene3D" id="3.30.70.270">
    <property type="match status" value="1"/>
</dbReference>
<keyword evidence="2" id="KW-1133">Transmembrane helix</keyword>
<evidence type="ECO:0000256" key="1">
    <source>
        <dbReference type="SAM" id="MobiDB-lite"/>
    </source>
</evidence>
<dbReference type="CDD" id="cd01949">
    <property type="entry name" value="GGDEF"/>
    <property type="match status" value="1"/>
</dbReference>
<dbReference type="EMBL" id="SDWW01000001">
    <property type="protein sequence ID" value="RYV52921.1"/>
    <property type="molecule type" value="Genomic_DNA"/>
</dbReference>
<dbReference type="SMART" id="SM00267">
    <property type="entry name" value="GGDEF"/>
    <property type="match status" value="1"/>
</dbReference>
<dbReference type="PROSITE" id="PS50887">
    <property type="entry name" value="GGDEF"/>
    <property type="match status" value="1"/>
</dbReference>
<reference evidence="5 6" key="1">
    <citation type="submission" date="2019-01" db="EMBL/GenBank/DDBJ databases">
        <title>Novel species of Cellulomonas.</title>
        <authorList>
            <person name="Liu Q."/>
            <person name="Xin Y.-H."/>
        </authorList>
    </citation>
    <scope>NUCLEOTIDE SEQUENCE [LARGE SCALE GENOMIC DNA]</scope>
    <source>
        <strain evidence="5 6">HLT2-17</strain>
    </source>
</reference>
<sequence>MSPLQALFGVGLVLIGSATPALVLWDYSGLSSTVESFGIAQNVTGVLADAQRDTLLTVIALDALEEDLADDQADDDGTTIGTVQAQVAFLGQQLKVLESQVLTSKNAPRIRQAVQAQVALSDRLDQLTSTDDPPDREAVLAALPAMKQDATLAQSALRGLYGEYENAFYGDLSDQLGAGRGRQVVIFGFALVSLALGAGLAWSLRASVRRDFDQAYDLLAREAAERTLAQDALGRSERLFRALVQESRDLTLMLDGDLQVTYASPSAGLLLRESRRGSSTTSLLDLVHPSAAVFVAQAVQQCLTEPGRSIQLDLPLLLDPPLPVSPQLDPSQLDPSRLDPSRLDPSQPDPSQVDQSQPDQPGAAGVVAPDLAPPDHHFVVQLTNLLDDPAIRGIVANAHDVTDRTRHAAALEHLAYHDRLTGLPNRLSLECDLEVLDVRCSGATVVVLDLDGFRVVNERIGEDDGNGLLRDLGHRLALLADFSAFHLGGDVFALLGATALDGPAVERLVTEVRRQVAAAGTEKHNLQLSAGIGVAMGLLATVHGHEVLRHADSMVHQAKLQGAGRLVVLDEARTQAAAERSAAAEKLSHALERNELEVYFQPIVDAQSRQWVAVEALLRWHSLDGLISPATFIPIAEQTRLILPIGRWVLATAAREVVRVRAITGLPLRVNVNVTACQLQETDFIEHVLTVLAETGLEADALVLELTESAVLDDPEAAVTMLSRARAAGMHVALDDFGTGYSSLSHLLQLPVDIVKVDRSFLRNVTTSARTRQLLHALVDLAHQLDMSVTVEGVESEDENAAVVEAGCDTIQGFLLARPMPVAALLALAAENLAPRPVGALPVGALRGVGADAPGTPSPWSSQVPGPATPRSTARAVPQPSASRAP</sequence>
<dbReference type="CDD" id="cd01948">
    <property type="entry name" value="EAL"/>
    <property type="match status" value="1"/>
</dbReference>
<dbReference type="OrthoDB" id="5165646at2"/>
<feature type="domain" description="GGDEF" evidence="4">
    <location>
        <begin position="441"/>
        <end position="571"/>
    </location>
</feature>
<feature type="transmembrane region" description="Helical" evidence="2">
    <location>
        <begin position="6"/>
        <end position="25"/>
    </location>
</feature>
<keyword evidence="2" id="KW-0472">Membrane</keyword>
<protein>
    <submittedName>
        <fullName evidence="5">EAL domain-containing protein</fullName>
    </submittedName>
</protein>
<dbReference type="InterPro" id="IPR043128">
    <property type="entry name" value="Rev_trsase/Diguanyl_cyclase"/>
</dbReference>
<evidence type="ECO:0000313" key="6">
    <source>
        <dbReference type="Proteomes" id="UP000293764"/>
    </source>
</evidence>
<feature type="transmembrane region" description="Helical" evidence="2">
    <location>
        <begin position="184"/>
        <end position="204"/>
    </location>
</feature>
<keyword evidence="2" id="KW-0812">Transmembrane</keyword>
<feature type="compositionally biased region" description="Low complexity" evidence="1">
    <location>
        <begin position="344"/>
        <end position="361"/>
    </location>
</feature>
<keyword evidence="6" id="KW-1185">Reference proteome</keyword>
<proteinExistence type="predicted"/>
<dbReference type="SMART" id="SM00052">
    <property type="entry name" value="EAL"/>
    <property type="match status" value="1"/>
</dbReference>
<evidence type="ECO:0000259" key="3">
    <source>
        <dbReference type="PROSITE" id="PS50883"/>
    </source>
</evidence>
<evidence type="ECO:0000313" key="5">
    <source>
        <dbReference type="EMBL" id="RYV52921.1"/>
    </source>
</evidence>
<dbReference type="InterPro" id="IPR000014">
    <property type="entry name" value="PAS"/>
</dbReference>
<dbReference type="SUPFAM" id="SSF55073">
    <property type="entry name" value="Nucleotide cyclase"/>
    <property type="match status" value="1"/>
</dbReference>
<organism evidence="5 6">
    <name type="scientific">Pengzhenrongella frigida</name>
    <dbReference type="NCBI Taxonomy" id="1259133"/>
    <lineage>
        <taxon>Bacteria</taxon>
        <taxon>Bacillati</taxon>
        <taxon>Actinomycetota</taxon>
        <taxon>Actinomycetes</taxon>
        <taxon>Micrococcales</taxon>
        <taxon>Pengzhenrongella</taxon>
    </lineage>
</organism>
<gene>
    <name evidence="5" type="ORF">EUA98_00030</name>
</gene>
<dbReference type="NCBIfam" id="TIGR00254">
    <property type="entry name" value="GGDEF"/>
    <property type="match status" value="1"/>
</dbReference>
<dbReference type="Proteomes" id="UP000293764">
    <property type="component" value="Unassembled WGS sequence"/>
</dbReference>
<evidence type="ECO:0000259" key="4">
    <source>
        <dbReference type="PROSITE" id="PS50887"/>
    </source>
</evidence>
<dbReference type="PANTHER" id="PTHR44757">
    <property type="entry name" value="DIGUANYLATE CYCLASE DGCP"/>
    <property type="match status" value="1"/>
</dbReference>
<dbReference type="InterPro" id="IPR035919">
    <property type="entry name" value="EAL_sf"/>
</dbReference>
<dbReference type="Gene3D" id="3.20.20.450">
    <property type="entry name" value="EAL domain"/>
    <property type="match status" value="1"/>
</dbReference>
<feature type="domain" description="EAL" evidence="3">
    <location>
        <begin position="580"/>
        <end position="833"/>
    </location>
</feature>
<dbReference type="SUPFAM" id="SSF55785">
    <property type="entry name" value="PYP-like sensor domain (PAS domain)"/>
    <property type="match status" value="1"/>
</dbReference>
<dbReference type="PROSITE" id="PS50883">
    <property type="entry name" value="EAL"/>
    <property type="match status" value="1"/>
</dbReference>
<dbReference type="InterPro" id="IPR035965">
    <property type="entry name" value="PAS-like_dom_sf"/>
</dbReference>
<dbReference type="AlphaFoldDB" id="A0A4Q5N873"/>
<comment type="caution">
    <text evidence="5">The sequence shown here is derived from an EMBL/GenBank/DDBJ whole genome shotgun (WGS) entry which is preliminary data.</text>
</comment>
<dbReference type="SUPFAM" id="SSF141868">
    <property type="entry name" value="EAL domain-like"/>
    <property type="match status" value="1"/>
</dbReference>
<feature type="region of interest" description="Disordered" evidence="1">
    <location>
        <begin position="848"/>
        <end position="886"/>
    </location>
</feature>
<feature type="region of interest" description="Disordered" evidence="1">
    <location>
        <begin position="321"/>
        <end position="370"/>
    </location>
</feature>
<evidence type="ECO:0000256" key="2">
    <source>
        <dbReference type="SAM" id="Phobius"/>
    </source>
</evidence>
<dbReference type="SMART" id="SM00091">
    <property type="entry name" value="PAS"/>
    <property type="match status" value="1"/>
</dbReference>
<name>A0A4Q5N873_9MICO</name>
<dbReference type="InterPro" id="IPR052155">
    <property type="entry name" value="Biofilm_reg_signaling"/>
</dbReference>